<keyword evidence="2" id="KW-0813">Transport</keyword>
<dbReference type="CDD" id="cd17369">
    <property type="entry name" value="MFS_ShiA_like"/>
    <property type="match status" value="1"/>
</dbReference>
<dbReference type="SUPFAM" id="SSF103473">
    <property type="entry name" value="MFS general substrate transporter"/>
    <property type="match status" value="1"/>
</dbReference>
<feature type="transmembrane region" description="Helical" evidence="7">
    <location>
        <begin position="54"/>
        <end position="76"/>
    </location>
</feature>
<proteinExistence type="predicted"/>
<dbReference type="InterPro" id="IPR036259">
    <property type="entry name" value="MFS_trans_sf"/>
</dbReference>
<dbReference type="InterPro" id="IPR005829">
    <property type="entry name" value="Sugar_transporter_CS"/>
</dbReference>
<evidence type="ECO:0000313" key="9">
    <source>
        <dbReference type="EMBL" id="SOJ53357.1"/>
    </source>
</evidence>
<keyword evidence="5 7" id="KW-1133">Transmembrane helix</keyword>
<dbReference type="InterPro" id="IPR020846">
    <property type="entry name" value="MFS_dom"/>
</dbReference>
<protein>
    <submittedName>
        <fullName evidence="9">Inner membrane metabolite transport protein YhjE</fullName>
    </submittedName>
</protein>
<comment type="subcellular location">
    <subcellularLocation>
        <location evidence="1">Cell membrane</location>
        <topology evidence="1">Multi-pass membrane protein</topology>
    </subcellularLocation>
</comment>
<feature type="transmembrane region" description="Helical" evidence="7">
    <location>
        <begin position="407"/>
        <end position="430"/>
    </location>
</feature>
<comment type="caution">
    <text evidence="9">The sequence shown here is derived from an EMBL/GenBank/DDBJ whole genome shotgun (WGS) entry which is preliminary data.</text>
</comment>
<dbReference type="AlphaFoldDB" id="A0A7Z7IH44"/>
<dbReference type="PANTHER" id="PTHR43045:SF2">
    <property type="entry name" value="INNER MEMBRANE METABOLITE TRANSPORT PROTEIN YHJE"/>
    <property type="match status" value="1"/>
</dbReference>
<evidence type="ECO:0000256" key="5">
    <source>
        <dbReference type="ARBA" id="ARBA00022989"/>
    </source>
</evidence>
<dbReference type="Gene3D" id="1.20.1250.20">
    <property type="entry name" value="MFS general substrate transporter like domains"/>
    <property type="match status" value="1"/>
</dbReference>
<evidence type="ECO:0000256" key="4">
    <source>
        <dbReference type="ARBA" id="ARBA00022692"/>
    </source>
</evidence>
<evidence type="ECO:0000256" key="7">
    <source>
        <dbReference type="SAM" id="Phobius"/>
    </source>
</evidence>
<keyword evidence="3" id="KW-1003">Cell membrane</keyword>
<keyword evidence="6 7" id="KW-0472">Membrane</keyword>
<accession>A0A7Z7IH44</accession>
<dbReference type="Proteomes" id="UP000554965">
    <property type="component" value="Unassembled WGS sequence"/>
</dbReference>
<evidence type="ECO:0000256" key="6">
    <source>
        <dbReference type="ARBA" id="ARBA00023136"/>
    </source>
</evidence>
<dbReference type="GO" id="GO:0005886">
    <property type="term" value="C:plasma membrane"/>
    <property type="evidence" value="ECO:0007669"/>
    <property type="project" value="UniProtKB-SubCell"/>
</dbReference>
<name>A0A7Z7IH44_9MYCO</name>
<dbReference type="PANTHER" id="PTHR43045">
    <property type="entry name" value="SHIKIMATE TRANSPORTER"/>
    <property type="match status" value="1"/>
</dbReference>
<feature type="transmembrane region" description="Helical" evidence="7">
    <location>
        <begin position="205"/>
        <end position="229"/>
    </location>
</feature>
<dbReference type="Pfam" id="PF07690">
    <property type="entry name" value="MFS_1"/>
    <property type="match status" value="1"/>
</dbReference>
<feature type="transmembrane region" description="Helical" evidence="7">
    <location>
        <begin position="344"/>
        <end position="364"/>
    </location>
</feature>
<evidence type="ECO:0000256" key="1">
    <source>
        <dbReference type="ARBA" id="ARBA00004651"/>
    </source>
</evidence>
<evidence type="ECO:0000256" key="2">
    <source>
        <dbReference type="ARBA" id="ARBA00022448"/>
    </source>
</evidence>
<feature type="transmembrane region" description="Helical" evidence="7">
    <location>
        <begin position="250"/>
        <end position="277"/>
    </location>
</feature>
<dbReference type="PROSITE" id="PS50850">
    <property type="entry name" value="MFS"/>
    <property type="match status" value="1"/>
</dbReference>
<dbReference type="PROSITE" id="PS00217">
    <property type="entry name" value="SUGAR_TRANSPORT_2"/>
    <property type="match status" value="1"/>
</dbReference>
<reference evidence="9 10" key="1">
    <citation type="submission" date="2017-10" db="EMBL/GenBank/DDBJ databases">
        <authorList>
            <consortium name="Urmite Genomes"/>
        </authorList>
    </citation>
    <scope>NUCLEOTIDE SEQUENCE [LARGE SCALE GENOMIC DNA]</scope>
    <source>
        <strain evidence="9 10">FB-527</strain>
    </source>
</reference>
<dbReference type="InterPro" id="IPR011701">
    <property type="entry name" value="MFS"/>
</dbReference>
<dbReference type="EMBL" id="OCTY01000002">
    <property type="protein sequence ID" value="SOJ53357.1"/>
    <property type="molecule type" value="Genomic_DNA"/>
</dbReference>
<keyword evidence="4 7" id="KW-0812">Transmembrane</keyword>
<sequence>MTDGLIASQVLVAQPSPPAPMLRVALASFVGTAIEYYDFFIYGTAAALVFPRVFFPSLGANIATVAAFAMFATAFVSRPLGAAFFGHFGDRIGRKKTLVVTLLVMGLSTVAVGLVPSAASIGIAAPLILVIMRLLQGFAVGGEWAGSALLSAEYAPDGQRGRYGMFTQLGVGAGTVLASAVFLSVNSTIGEKSPTFMAWGWRLPFLFSAALVVVALYLRFNIVETPVFVAEKNRKVAPQVPLGELLGNQLRLVFLATGVMFAPFTFGFMAGTCLMGYANTQLGYSRDLILGVGILGGLMLMTVTVASASLCDTLGRRRIILCGFALALPWSFAVMPLLNTGAPALFAVGIVGTYVILGVSYGPVGTFIPEIFPTRYRYTGAGLAYNLGGVVGGAVPPLISGTLLATFGSWAIGTMMAVLALASLTSVYLLPETKNWALS</sequence>
<gene>
    <name evidence="9" type="primary">yhjE_2</name>
    <name evidence="9" type="ORF">MSIMFB_00858</name>
</gene>
<feature type="transmembrane region" description="Helical" evidence="7">
    <location>
        <begin position="21"/>
        <end position="42"/>
    </location>
</feature>
<feature type="transmembrane region" description="Helical" evidence="7">
    <location>
        <begin position="289"/>
        <end position="311"/>
    </location>
</feature>
<evidence type="ECO:0000259" key="8">
    <source>
        <dbReference type="PROSITE" id="PS50850"/>
    </source>
</evidence>
<keyword evidence="10" id="KW-1185">Reference proteome</keyword>
<feature type="transmembrane region" description="Helical" evidence="7">
    <location>
        <begin position="163"/>
        <end position="185"/>
    </location>
</feature>
<evidence type="ECO:0000313" key="10">
    <source>
        <dbReference type="Proteomes" id="UP000554965"/>
    </source>
</evidence>
<feature type="transmembrane region" description="Helical" evidence="7">
    <location>
        <begin position="318"/>
        <end position="338"/>
    </location>
</feature>
<feature type="transmembrane region" description="Helical" evidence="7">
    <location>
        <begin position="376"/>
        <end position="395"/>
    </location>
</feature>
<organism evidence="9 10">
    <name type="scientific">Mycobacterium simulans</name>
    <dbReference type="NCBI Taxonomy" id="627089"/>
    <lineage>
        <taxon>Bacteria</taxon>
        <taxon>Bacillati</taxon>
        <taxon>Actinomycetota</taxon>
        <taxon>Actinomycetes</taxon>
        <taxon>Mycobacteriales</taxon>
        <taxon>Mycobacteriaceae</taxon>
        <taxon>Mycobacterium</taxon>
    </lineage>
</organism>
<dbReference type="GO" id="GO:0022857">
    <property type="term" value="F:transmembrane transporter activity"/>
    <property type="evidence" value="ECO:0007669"/>
    <property type="project" value="InterPro"/>
</dbReference>
<feature type="domain" description="Major facilitator superfamily (MFS) profile" evidence="8">
    <location>
        <begin position="24"/>
        <end position="434"/>
    </location>
</feature>
<evidence type="ECO:0000256" key="3">
    <source>
        <dbReference type="ARBA" id="ARBA00022475"/>
    </source>
</evidence>